<feature type="domain" description="CAP-Gly" evidence="6">
    <location>
        <begin position="199"/>
        <end position="241"/>
    </location>
</feature>
<dbReference type="InterPro" id="IPR000626">
    <property type="entry name" value="Ubiquitin-like_dom"/>
</dbReference>
<keyword evidence="2" id="KW-0963">Cytoplasm</keyword>
<evidence type="ECO:0000259" key="6">
    <source>
        <dbReference type="PROSITE" id="PS50245"/>
    </source>
</evidence>
<dbReference type="FunFam" id="2.30.30.190:FF:000013">
    <property type="entry name" value="Tubulin-folding cofactor B"/>
    <property type="match status" value="1"/>
</dbReference>
<dbReference type="SMART" id="SM01052">
    <property type="entry name" value="CAP_GLY"/>
    <property type="match status" value="1"/>
</dbReference>
<dbReference type="PANTHER" id="PTHR18916">
    <property type="entry name" value="DYNACTIN 1-RELATED MICROTUBULE-BINDING"/>
    <property type="match status" value="1"/>
</dbReference>
<accession>A0ABD1ZWB2</accession>
<dbReference type="Gene3D" id="3.10.20.90">
    <property type="entry name" value="Phosphatidylinositol 3-kinase Catalytic Subunit, Chain A, domain 1"/>
    <property type="match status" value="1"/>
</dbReference>
<evidence type="ECO:0000313" key="7">
    <source>
        <dbReference type="EMBL" id="KAL2712417.1"/>
    </source>
</evidence>
<protein>
    <submittedName>
        <fullName evidence="7">Tubulin-folding cofactor B</fullName>
    </submittedName>
</protein>
<evidence type="ECO:0000256" key="3">
    <source>
        <dbReference type="ARBA" id="ARBA00023186"/>
    </source>
</evidence>
<dbReference type="InterPro" id="IPR000938">
    <property type="entry name" value="CAP-Gly_domain"/>
</dbReference>
<comment type="similarity">
    <text evidence="4">Belongs to the TBCB family.</text>
</comment>
<evidence type="ECO:0000256" key="4">
    <source>
        <dbReference type="ARBA" id="ARBA00025779"/>
    </source>
</evidence>
<dbReference type="Proteomes" id="UP001607302">
    <property type="component" value="Unassembled WGS sequence"/>
</dbReference>
<dbReference type="Gene3D" id="2.30.30.190">
    <property type="entry name" value="CAP Gly-rich-like domain"/>
    <property type="match status" value="1"/>
</dbReference>
<organism evidence="7 8">
    <name type="scientific">Vespula squamosa</name>
    <name type="common">Southern yellow jacket</name>
    <name type="synonym">Wasp</name>
    <dbReference type="NCBI Taxonomy" id="30214"/>
    <lineage>
        <taxon>Eukaryota</taxon>
        <taxon>Metazoa</taxon>
        <taxon>Ecdysozoa</taxon>
        <taxon>Arthropoda</taxon>
        <taxon>Hexapoda</taxon>
        <taxon>Insecta</taxon>
        <taxon>Pterygota</taxon>
        <taxon>Neoptera</taxon>
        <taxon>Endopterygota</taxon>
        <taxon>Hymenoptera</taxon>
        <taxon>Apocrita</taxon>
        <taxon>Aculeata</taxon>
        <taxon>Vespoidea</taxon>
        <taxon>Vespidae</taxon>
        <taxon>Vespinae</taxon>
        <taxon>Vespula</taxon>
    </lineage>
</organism>
<keyword evidence="3" id="KW-0143">Chaperone</keyword>
<dbReference type="PANTHER" id="PTHR18916:SF85">
    <property type="entry name" value="TUBULIN-FOLDING COFACTOR B"/>
    <property type="match status" value="1"/>
</dbReference>
<comment type="caution">
    <text evidence="7">The sequence shown here is derived from an EMBL/GenBank/DDBJ whole genome shotgun (WGS) entry which is preliminary data.</text>
</comment>
<dbReference type="EMBL" id="JAUDFV010000166">
    <property type="protein sequence ID" value="KAL2712417.1"/>
    <property type="molecule type" value="Genomic_DNA"/>
</dbReference>
<dbReference type="Pfam" id="PF01302">
    <property type="entry name" value="CAP_GLY"/>
    <property type="match status" value="1"/>
</dbReference>
<evidence type="ECO:0000256" key="1">
    <source>
        <dbReference type="ARBA" id="ARBA00004496"/>
    </source>
</evidence>
<evidence type="ECO:0000256" key="5">
    <source>
        <dbReference type="SAM" id="Coils"/>
    </source>
</evidence>
<evidence type="ECO:0000313" key="8">
    <source>
        <dbReference type="Proteomes" id="UP001607302"/>
    </source>
</evidence>
<dbReference type="Pfam" id="PF14560">
    <property type="entry name" value="Ubiquitin_2"/>
    <property type="match status" value="1"/>
</dbReference>
<keyword evidence="5" id="KW-0175">Coiled coil</keyword>
<dbReference type="PROSITE" id="PS50245">
    <property type="entry name" value="CAP_GLY_2"/>
    <property type="match status" value="1"/>
</dbReference>
<dbReference type="AlphaFoldDB" id="A0ABD1ZWB2"/>
<gene>
    <name evidence="7" type="ORF">V1478_017940</name>
</gene>
<feature type="coiled-coil region" evidence="5">
    <location>
        <begin position="148"/>
        <end position="175"/>
    </location>
</feature>
<dbReference type="InterPro" id="IPR045172">
    <property type="entry name" value="TBCB_Ubl"/>
</dbReference>
<dbReference type="CDD" id="cd01789">
    <property type="entry name" value="Ubl_TBCB"/>
    <property type="match status" value="1"/>
</dbReference>
<sequence length="261" mass="30034">MSDYKIITSDFINLSITNSGHQNSCVERRFQKGITIDEFKGKLELLTGGNPMTMTIEVYDKNDSLVCKLDDGQRFLGSYPIDDGMRIHVTDNFSRAEEDLSKVEKFEISEEDYAKRSGIDLYELQRTSLNNNDINTVKAFLEKNKLGKYNEADMKRRAEEKLREEEAEKTAAELCKIGDRCEVCVPNQPKRRATIMYVGKTEFKEGWWIGVKYDEPLGKNNGTVNEKKYFECLPKYGGFVKPAHVKVGDFPEEEFDLDEEL</sequence>
<dbReference type="GO" id="GO:0005829">
    <property type="term" value="C:cytosol"/>
    <property type="evidence" value="ECO:0007669"/>
    <property type="project" value="UniProtKB-ARBA"/>
</dbReference>
<name>A0ABD1ZWB2_VESSQ</name>
<reference evidence="7 8" key="1">
    <citation type="journal article" date="2024" name="Ann. Entomol. Soc. Am.">
        <title>Genomic analyses of the southern and eastern yellowjacket wasps (Hymenoptera: Vespidae) reveal evolutionary signatures of social life.</title>
        <authorList>
            <person name="Catto M.A."/>
            <person name="Caine P.B."/>
            <person name="Orr S.E."/>
            <person name="Hunt B.G."/>
            <person name="Goodisman M.A.D."/>
        </authorList>
    </citation>
    <scope>NUCLEOTIDE SEQUENCE [LARGE SCALE GENOMIC DNA]</scope>
    <source>
        <strain evidence="7">233</strain>
        <tissue evidence="7">Head and thorax</tissue>
    </source>
</reference>
<proteinExistence type="inferred from homology"/>
<comment type="subcellular location">
    <subcellularLocation>
        <location evidence="1">Cytoplasm</location>
    </subcellularLocation>
</comment>
<dbReference type="InterPro" id="IPR036859">
    <property type="entry name" value="CAP-Gly_dom_sf"/>
</dbReference>
<dbReference type="SUPFAM" id="SSF54236">
    <property type="entry name" value="Ubiquitin-like"/>
    <property type="match status" value="1"/>
</dbReference>
<evidence type="ECO:0000256" key="2">
    <source>
        <dbReference type="ARBA" id="ARBA00022490"/>
    </source>
</evidence>
<dbReference type="SUPFAM" id="SSF74924">
    <property type="entry name" value="Cap-Gly domain"/>
    <property type="match status" value="1"/>
</dbReference>
<keyword evidence="8" id="KW-1185">Reference proteome</keyword>
<dbReference type="InterPro" id="IPR029071">
    <property type="entry name" value="Ubiquitin-like_domsf"/>
</dbReference>